<comment type="caution">
    <text evidence="5">The sequence shown here is derived from an EMBL/GenBank/DDBJ whole genome shotgun (WGS) entry which is preliminary data.</text>
</comment>
<proteinExistence type="predicted"/>
<dbReference type="Proteomes" id="UP001156870">
    <property type="component" value="Unassembled WGS sequence"/>
</dbReference>
<keyword evidence="3" id="KW-0804">Transcription</keyword>
<reference evidence="5 6" key="1">
    <citation type="journal article" date="2014" name="Int. J. Syst. Evol. Microbiol.">
        <title>Complete genome sequence of Corynebacterium casei LMG S-19264T (=DSM 44701T), isolated from a smear-ripened cheese.</title>
        <authorList>
            <consortium name="US DOE Joint Genome Institute (JGI-PGF)"/>
            <person name="Walter F."/>
            <person name="Albersmeier A."/>
            <person name="Kalinowski J."/>
            <person name="Ruckert C."/>
        </authorList>
    </citation>
    <scope>NUCLEOTIDE SEQUENCE [LARGE SCALE GENOMIC DNA]</scope>
    <source>
        <strain evidence="5 6">NBRC 110095</strain>
    </source>
</reference>
<evidence type="ECO:0000313" key="5">
    <source>
        <dbReference type="EMBL" id="GLS27513.1"/>
    </source>
</evidence>
<gene>
    <name evidence="5" type="ORF">GCM10007877_32320</name>
</gene>
<dbReference type="EMBL" id="BSPD01000080">
    <property type="protein sequence ID" value="GLS27513.1"/>
    <property type="molecule type" value="Genomic_DNA"/>
</dbReference>
<dbReference type="AlphaFoldDB" id="A0AA37WNE7"/>
<dbReference type="InterPro" id="IPR032687">
    <property type="entry name" value="AraC-type_N"/>
</dbReference>
<dbReference type="PANTHER" id="PTHR47894:SF1">
    <property type="entry name" value="HTH-TYPE TRANSCRIPTIONAL REGULATOR VQSM"/>
    <property type="match status" value="1"/>
</dbReference>
<evidence type="ECO:0000256" key="2">
    <source>
        <dbReference type="ARBA" id="ARBA00023125"/>
    </source>
</evidence>
<dbReference type="PROSITE" id="PS01124">
    <property type="entry name" value="HTH_ARAC_FAMILY_2"/>
    <property type="match status" value="1"/>
</dbReference>
<evidence type="ECO:0000313" key="6">
    <source>
        <dbReference type="Proteomes" id="UP001156870"/>
    </source>
</evidence>
<dbReference type="SUPFAM" id="SSF46689">
    <property type="entry name" value="Homeodomain-like"/>
    <property type="match status" value="1"/>
</dbReference>
<dbReference type="InterPro" id="IPR018060">
    <property type="entry name" value="HTH_AraC"/>
</dbReference>
<dbReference type="GO" id="GO:0000976">
    <property type="term" value="F:transcription cis-regulatory region binding"/>
    <property type="evidence" value="ECO:0007669"/>
    <property type="project" value="TreeGrafter"/>
</dbReference>
<evidence type="ECO:0000256" key="1">
    <source>
        <dbReference type="ARBA" id="ARBA00023015"/>
    </source>
</evidence>
<evidence type="ECO:0000259" key="4">
    <source>
        <dbReference type="PROSITE" id="PS01124"/>
    </source>
</evidence>
<dbReference type="GO" id="GO:0003700">
    <property type="term" value="F:DNA-binding transcription factor activity"/>
    <property type="evidence" value="ECO:0007669"/>
    <property type="project" value="InterPro"/>
</dbReference>
<dbReference type="PANTHER" id="PTHR47894">
    <property type="entry name" value="HTH-TYPE TRANSCRIPTIONAL REGULATOR GADX"/>
    <property type="match status" value="1"/>
</dbReference>
<accession>A0AA37WNE7</accession>
<dbReference type="PRINTS" id="PR00032">
    <property type="entry name" value="HTHARAC"/>
</dbReference>
<name>A0AA37WNE7_9GAMM</name>
<evidence type="ECO:0000256" key="3">
    <source>
        <dbReference type="ARBA" id="ARBA00023163"/>
    </source>
</evidence>
<keyword evidence="2" id="KW-0238">DNA-binding</keyword>
<sequence>MTVDTTSVPSEYARSLIQSAQAHGCDVEQLLADLDIEPEEIENRLHFSAIKYGKLYQRVMLLTQDECFGMFSGGQVKLGSFRLMCLTVLHCRNLRESILRSGSFADICRGFKVKAHLAEDDYIARVKMGPIHGLAHNEFDSMLSEGNPHQIRTSLAVWHRFNCWLIGQEIPLELLSFTFSCPEDFKVLAESYPAQLKFNQPFNGFEFPARFLDYPVVQNQETLMDFLRSAPYHLVISDSLKSSIKAKVRAILSKDVSENMPTAEEVASRLNLSVTTLRRHLQNEGTSYQKLKDECRMEAAFHYLSCPDFTNTTIAERLGFDESSAFFRAFKKWTGVTPGEYRKQLTNR</sequence>
<organism evidence="5 6">
    <name type="scientific">Marinibactrum halimedae</name>
    <dbReference type="NCBI Taxonomy" id="1444977"/>
    <lineage>
        <taxon>Bacteria</taxon>
        <taxon>Pseudomonadati</taxon>
        <taxon>Pseudomonadota</taxon>
        <taxon>Gammaproteobacteria</taxon>
        <taxon>Cellvibrionales</taxon>
        <taxon>Cellvibrionaceae</taxon>
        <taxon>Marinibactrum</taxon>
    </lineage>
</organism>
<feature type="domain" description="HTH araC/xylS-type" evidence="4">
    <location>
        <begin position="246"/>
        <end position="344"/>
    </location>
</feature>
<keyword evidence="1" id="KW-0805">Transcription regulation</keyword>
<keyword evidence="6" id="KW-1185">Reference proteome</keyword>
<protein>
    <submittedName>
        <fullName evidence="5">Transcriptional regulator</fullName>
    </submittedName>
</protein>
<dbReference type="SMART" id="SM00342">
    <property type="entry name" value="HTH_ARAC"/>
    <property type="match status" value="1"/>
</dbReference>
<dbReference type="InterPro" id="IPR009057">
    <property type="entry name" value="Homeodomain-like_sf"/>
</dbReference>
<dbReference type="InterPro" id="IPR020449">
    <property type="entry name" value="Tscrpt_reg_AraC-type_HTH"/>
</dbReference>
<dbReference type="Pfam" id="PF12833">
    <property type="entry name" value="HTH_18"/>
    <property type="match status" value="1"/>
</dbReference>
<dbReference type="GO" id="GO:0005829">
    <property type="term" value="C:cytosol"/>
    <property type="evidence" value="ECO:0007669"/>
    <property type="project" value="TreeGrafter"/>
</dbReference>
<dbReference type="Gene3D" id="1.10.10.60">
    <property type="entry name" value="Homeodomain-like"/>
    <property type="match status" value="1"/>
</dbReference>
<dbReference type="RefSeq" id="WP_232594009.1">
    <property type="nucleotide sequence ID" value="NZ_BSPD01000080.1"/>
</dbReference>
<dbReference type="Pfam" id="PF12625">
    <property type="entry name" value="Arabinose_bd"/>
    <property type="match status" value="1"/>
</dbReference>